<dbReference type="InterPro" id="IPR000719">
    <property type="entry name" value="Prot_kinase_dom"/>
</dbReference>
<comment type="caution">
    <text evidence="2">The sequence shown here is derived from an EMBL/GenBank/DDBJ whole genome shotgun (WGS) entry which is preliminary data.</text>
</comment>
<dbReference type="PANTHER" id="PTHR48011">
    <property type="entry name" value="CCR4-NOT TRANSCRIPTIONAL COMPLEX SUBUNIT CAF120-RELATED"/>
    <property type="match status" value="1"/>
</dbReference>
<dbReference type="Gene3D" id="1.10.510.10">
    <property type="entry name" value="Transferase(Phosphotransferase) domain 1"/>
    <property type="match status" value="1"/>
</dbReference>
<reference evidence="2" key="1">
    <citation type="submission" date="2017-09" db="EMBL/GenBank/DDBJ databases">
        <title>Polyketide synthases of a Diaporthe helianthi virulent isolate.</title>
        <authorList>
            <person name="Baroncelli R."/>
        </authorList>
    </citation>
    <scope>NUCLEOTIDE SEQUENCE [LARGE SCALE GENOMIC DNA]</scope>
    <source>
        <strain evidence="2">7/96</strain>
    </source>
</reference>
<gene>
    <name evidence="2" type="ORF">DHEL01_v207391</name>
</gene>
<dbReference type="SUPFAM" id="SSF56112">
    <property type="entry name" value="Protein kinase-like (PK-like)"/>
    <property type="match status" value="1"/>
</dbReference>
<dbReference type="OrthoDB" id="4062651at2759"/>
<evidence type="ECO:0000259" key="1">
    <source>
        <dbReference type="PROSITE" id="PS50011"/>
    </source>
</evidence>
<dbReference type="EMBL" id="MAVT02000665">
    <property type="protein sequence ID" value="POS74212.1"/>
    <property type="molecule type" value="Genomic_DNA"/>
</dbReference>
<feature type="domain" description="Protein kinase" evidence="1">
    <location>
        <begin position="34"/>
        <end position="275"/>
    </location>
</feature>
<dbReference type="PANTHER" id="PTHR48011:SF4">
    <property type="entry name" value="MITOGEN-ACTIVATED PROTEIN KINASE KINASE KINASE 19"/>
    <property type="match status" value="1"/>
</dbReference>
<sequence length="275" mass="31537">MVPAMAANVTSWEDLVFFHEEVNGETGEFEYSTFALVDEYDVAYFGRTNHPRHNVTLEQLTSAIFPIPDDTIFPDWALHREKLTLAQDTILHVYIKRPNLPLYDVFKEHSVLELIPQGLVEEARVMEVLAQHPHPNIVHYHGCRVRRGRITGLVLDRHPNTLNDYLRNKVGTVDKEPFMKAIELAIHHLHSLDFAHDDINPGNILIDVEGMPILIDFGSARLIGGKLGTSRGTKRWIAGDLKDYHTSDKEHDFFALEKIRNWLDEPMQSKPSYLS</sequence>
<dbReference type="SMART" id="SM00220">
    <property type="entry name" value="S_TKc"/>
    <property type="match status" value="1"/>
</dbReference>
<dbReference type="PROSITE" id="PS50011">
    <property type="entry name" value="PROTEIN_KINASE_DOM"/>
    <property type="match status" value="1"/>
</dbReference>
<dbReference type="Pfam" id="PF00069">
    <property type="entry name" value="Pkinase"/>
    <property type="match status" value="1"/>
</dbReference>
<dbReference type="InterPro" id="IPR011009">
    <property type="entry name" value="Kinase-like_dom_sf"/>
</dbReference>
<keyword evidence="3" id="KW-1185">Reference proteome</keyword>
<dbReference type="Proteomes" id="UP000094444">
    <property type="component" value="Unassembled WGS sequence"/>
</dbReference>
<keyword evidence="2" id="KW-0418">Kinase</keyword>
<dbReference type="GO" id="GO:0007165">
    <property type="term" value="P:signal transduction"/>
    <property type="evidence" value="ECO:0007669"/>
    <property type="project" value="TreeGrafter"/>
</dbReference>
<protein>
    <submittedName>
        <fullName evidence="2">Serine/threonine-protein kinase</fullName>
    </submittedName>
</protein>
<dbReference type="STRING" id="158607.A0A2P5HVD8"/>
<evidence type="ECO:0000313" key="2">
    <source>
        <dbReference type="EMBL" id="POS74212.1"/>
    </source>
</evidence>
<dbReference type="InParanoid" id="A0A2P5HVD8"/>
<accession>A0A2P5HVD8</accession>
<organism evidence="2 3">
    <name type="scientific">Diaporthe helianthi</name>
    <dbReference type="NCBI Taxonomy" id="158607"/>
    <lineage>
        <taxon>Eukaryota</taxon>
        <taxon>Fungi</taxon>
        <taxon>Dikarya</taxon>
        <taxon>Ascomycota</taxon>
        <taxon>Pezizomycotina</taxon>
        <taxon>Sordariomycetes</taxon>
        <taxon>Sordariomycetidae</taxon>
        <taxon>Diaporthales</taxon>
        <taxon>Diaporthaceae</taxon>
        <taxon>Diaporthe</taxon>
    </lineage>
</organism>
<dbReference type="InterPro" id="IPR052751">
    <property type="entry name" value="Plant_MAPKKK"/>
</dbReference>
<dbReference type="GO" id="GO:0005524">
    <property type="term" value="F:ATP binding"/>
    <property type="evidence" value="ECO:0007669"/>
    <property type="project" value="InterPro"/>
</dbReference>
<keyword evidence="2" id="KW-0808">Transferase</keyword>
<dbReference type="GO" id="GO:0004672">
    <property type="term" value="F:protein kinase activity"/>
    <property type="evidence" value="ECO:0007669"/>
    <property type="project" value="InterPro"/>
</dbReference>
<dbReference type="AlphaFoldDB" id="A0A2P5HVD8"/>
<evidence type="ECO:0000313" key="3">
    <source>
        <dbReference type="Proteomes" id="UP000094444"/>
    </source>
</evidence>
<name>A0A2P5HVD8_DIAHE</name>
<proteinExistence type="predicted"/>